<feature type="domain" description="GFO/IDH/MocA-like oxidoreductase" evidence="5">
    <location>
        <begin position="168"/>
        <end position="283"/>
    </location>
</feature>
<accession>A0A5C4N7I4</accession>
<feature type="domain" description="Gfo/Idh/MocA-like oxidoreductase N-terminal" evidence="4">
    <location>
        <begin position="39"/>
        <end position="156"/>
    </location>
</feature>
<dbReference type="InterPro" id="IPR000683">
    <property type="entry name" value="Gfo/Idh/MocA-like_OxRdtase_N"/>
</dbReference>
<evidence type="ECO:0000313" key="6">
    <source>
        <dbReference type="EMBL" id="TNC68256.1"/>
    </source>
</evidence>
<evidence type="ECO:0000259" key="4">
    <source>
        <dbReference type="Pfam" id="PF01408"/>
    </source>
</evidence>
<dbReference type="GO" id="GO:0000166">
    <property type="term" value="F:nucleotide binding"/>
    <property type="evidence" value="ECO:0007669"/>
    <property type="project" value="InterPro"/>
</dbReference>
<comment type="caution">
    <text evidence="6">The sequence shown here is derived from an EMBL/GenBank/DDBJ whole genome shotgun (WGS) entry which is preliminary data.</text>
</comment>
<protein>
    <submittedName>
        <fullName evidence="6">Gfo/Idh/MocA family oxidoreductase</fullName>
    </submittedName>
</protein>
<reference evidence="6 7" key="1">
    <citation type="submission" date="2019-06" db="EMBL/GenBank/DDBJ databases">
        <authorList>
            <person name="Jiang L."/>
        </authorList>
    </citation>
    <scope>NUCLEOTIDE SEQUENCE [LARGE SCALE GENOMIC DNA]</scope>
    <source>
        <strain evidence="6 7">YIM 48858</strain>
    </source>
</reference>
<dbReference type="OrthoDB" id="6183734at2"/>
<dbReference type="InterPro" id="IPR051317">
    <property type="entry name" value="Gfo/Idh/MocA_oxidoreduct"/>
</dbReference>
<feature type="compositionally biased region" description="Pro residues" evidence="3">
    <location>
        <begin position="21"/>
        <end position="30"/>
    </location>
</feature>
<dbReference type="PANTHER" id="PTHR43708:SF5">
    <property type="entry name" value="CONSERVED EXPRESSED OXIDOREDUCTASE (EUROFUNG)-RELATED"/>
    <property type="match status" value="1"/>
</dbReference>
<dbReference type="AlphaFoldDB" id="A0A5C4N7I4"/>
<dbReference type="SUPFAM" id="SSF51735">
    <property type="entry name" value="NAD(P)-binding Rossmann-fold domains"/>
    <property type="match status" value="1"/>
</dbReference>
<name>A0A5C4N7I4_9RHOB</name>
<dbReference type="SUPFAM" id="SSF55347">
    <property type="entry name" value="Glyceraldehyde-3-phosphate dehydrogenase-like, C-terminal domain"/>
    <property type="match status" value="1"/>
</dbReference>
<dbReference type="PANTHER" id="PTHR43708">
    <property type="entry name" value="CONSERVED EXPRESSED OXIDOREDUCTASE (EUROFUNG)"/>
    <property type="match status" value="1"/>
</dbReference>
<sequence length="371" mass="39780">MTGSTPDPDTYALRSGEVPDLPAPDLPYLPPGPRAYRPRIGLIGAGGIAASHLDAYGAAGWEVAAICNRTRSKAEERARTYAPQARVTDSVDDVLSDPTIDVVDVTPHPADRLPILEAALRAGKHVLSQKPFVLDLDKGERLIRLADDRGLRLAVNQNGRWAPHLAWMRQAVRAGLIGEVVSCHVAIHWNHGWIAGTPFERVEDLILYDFAIHWFDFLESVTEGRARSVFATSARARGQAAAVPLLAQVLVRLDGGQASLAFDGALPLGSRDTTFVGGTRGSLVSDGPDLGTQSVTLTTAEGRSRPRLHGEWFNNGFRGAMGELLSAIEDGREPENGARANLRSLALAFAAIASARTGREVAVGETRRLGT</sequence>
<dbReference type="InterPro" id="IPR036291">
    <property type="entry name" value="NAD(P)-bd_dom_sf"/>
</dbReference>
<keyword evidence="7" id="KW-1185">Reference proteome</keyword>
<evidence type="ECO:0000256" key="3">
    <source>
        <dbReference type="SAM" id="MobiDB-lite"/>
    </source>
</evidence>
<dbReference type="Proteomes" id="UP000305709">
    <property type="component" value="Unassembled WGS sequence"/>
</dbReference>
<organism evidence="6 7">
    <name type="scientific">Rubellimicrobium roseum</name>
    <dbReference type="NCBI Taxonomy" id="687525"/>
    <lineage>
        <taxon>Bacteria</taxon>
        <taxon>Pseudomonadati</taxon>
        <taxon>Pseudomonadota</taxon>
        <taxon>Alphaproteobacteria</taxon>
        <taxon>Rhodobacterales</taxon>
        <taxon>Roseobacteraceae</taxon>
        <taxon>Rubellimicrobium</taxon>
    </lineage>
</organism>
<dbReference type="Gene3D" id="3.40.50.720">
    <property type="entry name" value="NAD(P)-binding Rossmann-like Domain"/>
    <property type="match status" value="1"/>
</dbReference>
<evidence type="ECO:0000313" key="7">
    <source>
        <dbReference type="Proteomes" id="UP000305709"/>
    </source>
</evidence>
<dbReference type="GO" id="GO:0016491">
    <property type="term" value="F:oxidoreductase activity"/>
    <property type="evidence" value="ECO:0007669"/>
    <property type="project" value="UniProtKB-KW"/>
</dbReference>
<evidence type="ECO:0000256" key="1">
    <source>
        <dbReference type="ARBA" id="ARBA00010928"/>
    </source>
</evidence>
<dbReference type="EMBL" id="VDFV01000025">
    <property type="protein sequence ID" value="TNC68256.1"/>
    <property type="molecule type" value="Genomic_DNA"/>
</dbReference>
<gene>
    <name evidence="6" type="ORF">FHG71_14825</name>
</gene>
<proteinExistence type="inferred from homology"/>
<evidence type="ECO:0000256" key="2">
    <source>
        <dbReference type="ARBA" id="ARBA00023002"/>
    </source>
</evidence>
<dbReference type="Gene3D" id="3.30.360.10">
    <property type="entry name" value="Dihydrodipicolinate Reductase, domain 2"/>
    <property type="match status" value="1"/>
</dbReference>
<feature type="region of interest" description="Disordered" evidence="3">
    <location>
        <begin position="1"/>
        <end position="30"/>
    </location>
</feature>
<comment type="similarity">
    <text evidence="1">Belongs to the Gfo/Idh/MocA family.</text>
</comment>
<dbReference type="RefSeq" id="WP_139082479.1">
    <property type="nucleotide sequence ID" value="NZ_VDFV01000025.1"/>
</dbReference>
<dbReference type="Pfam" id="PF22725">
    <property type="entry name" value="GFO_IDH_MocA_C3"/>
    <property type="match status" value="1"/>
</dbReference>
<evidence type="ECO:0000259" key="5">
    <source>
        <dbReference type="Pfam" id="PF22725"/>
    </source>
</evidence>
<keyword evidence="2" id="KW-0560">Oxidoreductase</keyword>
<dbReference type="Pfam" id="PF01408">
    <property type="entry name" value="GFO_IDH_MocA"/>
    <property type="match status" value="1"/>
</dbReference>
<dbReference type="InterPro" id="IPR055170">
    <property type="entry name" value="GFO_IDH_MocA-like_dom"/>
</dbReference>